<dbReference type="RefSeq" id="WP_346100382.1">
    <property type="nucleotide sequence ID" value="NZ_BAAABY010000070.1"/>
</dbReference>
<proteinExistence type="predicted"/>
<feature type="compositionally biased region" description="Polar residues" evidence="1">
    <location>
        <begin position="36"/>
        <end position="53"/>
    </location>
</feature>
<evidence type="ECO:0000313" key="2">
    <source>
        <dbReference type="EMBL" id="GAA0500647.1"/>
    </source>
</evidence>
<reference evidence="3" key="1">
    <citation type="journal article" date="2019" name="Int. J. Syst. Evol. Microbiol.">
        <title>The Global Catalogue of Microorganisms (GCM) 10K type strain sequencing project: providing services to taxonomists for standard genome sequencing and annotation.</title>
        <authorList>
            <consortium name="The Broad Institute Genomics Platform"/>
            <consortium name="The Broad Institute Genome Sequencing Center for Infectious Disease"/>
            <person name="Wu L."/>
            <person name="Ma J."/>
        </authorList>
    </citation>
    <scope>NUCLEOTIDE SEQUENCE [LARGE SCALE GENOMIC DNA]</scope>
    <source>
        <strain evidence="3">JCM 4805</strain>
    </source>
</reference>
<feature type="region of interest" description="Disordered" evidence="1">
    <location>
        <begin position="12"/>
        <end position="53"/>
    </location>
</feature>
<accession>A0ABP3LGZ3</accession>
<organism evidence="2 3">
    <name type="scientific">Streptomyces olivaceiscleroticus</name>
    <dbReference type="NCBI Taxonomy" id="68245"/>
    <lineage>
        <taxon>Bacteria</taxon>
        <taxon>Bacillati</taxon>
        <taxon>Actinomycetota</taxon>
        <taxon>Actinomycetes</taxon>
        <taxon>Kitasatosporales</taxon>
        <taxon>Streptomycetaceae</taxon>
        <taxon>Streptomyces</taxon>
    </lineage>
</organism>
<protein>
    <submittedName>
        <fullName evidence="2">Uncharacterized protein</fullName>
    </submittedName>
</protein>
<comment type="caution">
    <text evidence="2">The sequence shown here is derived from an EMBL/GenBank/DDBJ whole genome shotgun (WGS) entry which is preliminary data.</text>
</comment>
<gene>
    <name evidence="2" type="ORF">GCM10010361_77610</name>
</gene>
<evidence type="ECO:0000256" key="1">
    <source>
        <dbReference type="SAM" id="MobiDB-lite"/>
    </source>
</evidence>
<dbReference type="EMBL" id="BAAABY010000070">
    <property type="protein sequence ID" value="GAA0500647.1"/>
    <property type="molecule type" value="Genomic_DNA"/>
</dbReference>
<evidence type="ECO:0000313" key="3">
    <source>
        <dbReference type="Proteomes" id="UP001500909"/>
    </source>
</evidence>
<dbReference type="Proteomes" id="UP001500909">
    <property type="component" value="Unassembled WGS sequence"/>
</dbReference>
<name>A0ABP3LGZ3_9ACTN</name>
<sequence length="53" mass="6082">MDVQQINERVAAIARQDGDDESQHAAEDALWEETFSRQSLTGRRTLRNSPQRP</sequence>
<keyword evidence="3" id="KW-1185">Reference proteome</keyword>